<dbReference type="Proteomes" id="UP001323798">
    <property type="component" value="Chromosome"/>
</dbReference>
<protein>
    <submittedName>
        <fullName evidence="6">Glycosyltransferase</fullName>
        <ecNumber evidence="6">2.4.-.-</ecNumber>
    </submittedName>
</protein>
<evidence type="ECO:0000256" key="2">
    <source>
        <dbReference type="ARBA" id="ARBA00006739"/>
    </source>
</evidence>
<dbReference type="Pfam" id="PF00535">
    <property type="entry name" value="Glycos_transf_2"/>
    <property type="match status" value="1"/>
</dbReference>
<dbReference type="PANTHER" id="PTHR43179:SF12">
    <property type="entry name" value="GALACTOFURANOSYLTRANSFERASE GLFT2"/>
    <property type="match status" value="1"/>
</dbReference>
<evidence type="ECO:0000313" key="6">
    <source>
        <dbReference type="EMBL" id="WPR90823.1"/>
    </source>
</evidence>
<dbReference type="SUPFAM" id="SSF53448">
    <property type="entry name" value="Nucleotide-diphospho-sugar transferases"/>
    <property type="match status" value="1"/>
</dbReference>
<dbReference type="Gene3D" id="3.90.550.10">
    <property type="entry name" value="Spore Coat Polysaccharide Biosynthesis Protein SpsA, Chain A"/>
    <property type="match status" value="1"/>
</dbReference>
<evidence type="ECO:0000256" key="3">
    <source>
        <dbReference type="ARBA" id="ARBA00022676"/>
    </source>
</evidence>
<dbReference type="EC" id="2.4.-.-" evidence="6"/>
<keyword evidence="3 6" id="KW-0328">Glycosyltransferase</keyword>
<keyword evidence="4 6" id="KW-0808">Transferase</keyword>
<reference evidence="6 7" key="1">
    <citation type="submission" date="2023-11" db="EMBL/GenBank/DDBJ databases">
        <title>Genome sequence of Microbacterium rhizosphaerae KACC 19337.</title>
        <authorList>
            <person name="Choi H."/>
            <person name="Kim S."/>
            <person name="Kim Y."/>
            <person name="Kwon S.-W."/>
            <person name="Heo J."/>
        </authorList>
    </citation>
    <scope>NUCLEOTIDE SEQUENCE [LARGE SCALE GENOMIC DNA]</scope>
    <source>
        <strain evidence="6 7">KACC 19337</strain>
    </source>
</reference>
<evidence type="ECO:0000256" key="1">
    <source>
        <dbReference type="ARBA" id="ARBA00004776"/>
    </source>
</evidence>
<proteinExistence type="inferred from homology"/>
<gene>
    <name evidence="6" type="ORF">SM116_05890</name>
</gene>
<evidence type="ECO:0000313" key="7">
    <source>
        <dbReference type="Proteomes" id="UP001323798"/>
    </source>
</evidence>
<evidence type="ECO:0000259" key="5">
    <source>
        <dbReference type="Pfam" id="PF00535"/>
    </source>
</evidence>
<keyword evidence="7" id="KW-1185">Reference proteome</keyword>
<dbReference type="EMBL" id="CP139368">
    <property type="protein sequence ID" value="WPR90823.1"/>
    <property type="molecule type" value="Genomic_DNA"/>
</dbReference>
<sequence length="321" mass="34139">MPDTSAADATSPSQDRMLAVMTVFRPGAEAARNAFSIAQQVDELVVVDDGSGPESSATLADIVASGANVIRLTENSGIAAATNAGIAQVEPRGGDLVVFFDQDSAVPPGFVSALRGAIATAGRRGVPVGGAAPEHFAGVRQGRTDRNGLLRVDMPIQSGLMVTADTLARVGGMRDELFIDLVDDDFALRVADAGRVIVGAADIRLPHQLGQQVAVPFFGRPLGMRGRPLAFTVSAPFRYYYRARNRVLVSRAHRRRHRMRLAVDTLVEARHYAIVLAAVKQRGALLALLRAGRRDGRRGVGGRIPAALQHAAGGIDWRFPL</sequence>
<evidence type="ECO:0000256" key="4">
    <source>
        <dbReference type="ARBA" id="ARBA00022679"/>
    </source>
</evidence>
<organism evidence="6 7">
    <name type="scientific">Microbacterium rhizosphaerae</name>
    <dbReference type="NCBI Taxonomy" id="1678237"/>
    <lineage>
        <taxon>Bacteria</taxon>
        <taxon>Bacillati</taxon>
        <taxon>Actinomycetota</taxon>
        <taxon>Actinomycetes</taxon>
        <taxon>Micrococcales</taxon>
        <taxon>Microbacteriaceae</taxon>
        <taxon>Microbacterium</taxon>
    </lineage>
</organism>
<accession>A0ABZ0SQ80</accession>
<name>A0ABZ0SQ80_9MICO</name>
<comment type="similarity">
    <text evidence="2">Belongs to the glycosyltransferase 2 family.</text>
</comment>
<dbReference type="PANTHER" id="PTHR43179">
    <property type="entry name" value="RHAMNOSYLTRANSFERASE WBBL"/>
    <property type="match status" value="1"/>
</dbReference>
<comment type="pathway">
    <text evidence="1">Cell wall biogenesis; cell wall polysaccharide biosynthesis.</text>
</comment>
<dbReference type="InterPro" id="IPR001173">
    <property type="entry name" value="Glyco_trans_2-like"/>
</dbReference>
<dbReference type="RefSeq" id="WP_320943527.1">
    <property type="nucleotide sequence ID" value="NZ_BAABEU010000004.1"/>
</dbReference>
<dbReference type="InterPro" id="IPR029044">
    <property type="entry name" value="Nucleotide-diphossugar_trans"/>
</dbReference>
<dbReference type="GO" id="GO:0016757">
    <property type="term" value="F:glycosyltransferase activity"/>
    <property type="evidence" value="ECO:0007669"/>
    <property type="project" value="UniProtKB-KW"/>
</dbReference>
<feature type="domain" description="Glycosyltransferase 2-like" evidence="5">
    <location>
        <begin position="36"/>
        <end position="123"/>
    </location>
</feature>